<feature type="region of interest" description="Disordered" evidence="1">
    <location>
        <begin position="48"/>
        <end position="91"/>
    </location>
</feature>
<reference evidence="2 3" key="1">
    <citation type="journal article" date="2016" name="Plant Pathol.">
        <title>Genetic characterization of strains named as Xanthomonas axonopodis pv. dieffenbachiae leads to a taxonomic revision of the X. axonopodis species complex.</title>
        <authorList>
            <person name="Constantin E.C."/>
            <person name="Cleenwerck I."/>
            <person name="Maes M."/>
            <person name="Baeyen S."/>
            <person name="Van Malderghem C."/>
            <person name="De Vos P."/>
            <person name="Cottyn B."/>
        </authorList>
    </citation>
    <scope>NUCLEOTIDE SEQUENCE [LARGE SCALE GENOMIC DNA]</scope>
    <source>
        <strain evidence="3">LMG9055</strain>
    </source>
</reference>
<name>A0A1V9HGV9_9XANT</name>
<evidence type="ECO:0000256" key="1">
    <source>
        <dbReference type="SAM" id="MobiDB-lite"/>
    </source>
</evidence>
<dbReference type="EMBL" id="JPUO02000078">
    <property type="protein sequence ID" value="OQP82079.1"/>
    <property type="molecule type" value="Genomic_DNA"/>
</dbReference>
<evidence type="ECO:0008006" key="4">
    <source>
        <dbReference type="Google" id="ProtNLM"/>
    </source>
</evidence>
<organism evidence="2 3">
    <name type="scientific">Xanthomonas phaseoli pv. syngonii LMG 9055</name>
    <dbReference type="NCBI Taxonomy" id="1437878"/>
    <lineage>
        <taxon>Bacteria</taxon>
        <taxon>Pseudomonadati</taxon>
        <taxon>Pseudomonadota</taxon>
        <taxon>Gammaproteobacteria</taxon>
        <taxon>Lysobacterales</taxon>
        <taxon>Lysobacteraceae</taxon>
        <taxon>Xanthomonas</taxon>
    </lineage>
</organism>
<reference evidence="2 3" key="2">
    <citation type="journal article" date="2017" name="Plant Pathol.">
        <title>Pathogenicity and virulence gene content of Xanthomonas strains infecting Araceae, formerly known as Xanthomonas axonopodis pv. dieffenbachiae.</title>
        <authorList>
            <person name="Constantin E.C."/>
            <person name="Haegeman A."/>
            <person name="Van Vaerenbergh J."/>
            <person name="Baeyen S."/>
            <person name="Van Malderghem C."/>
            <person name="Maes M."/>
            <person name="Cottyn B."/>
        </authorList>
    </citation>
    <scope>NUCLEOTIDE SEQUENCE [LARGE SCALE GENOMIC DNA]</scope>
    <source>
        <strain evidence="3">LMG9055</strain>
    </source>
</reference>
<gene>
    <name evidence="2" type="ORF">IA54_021015</name>
</gene>
<sequence length="91" mass="9976">MASIQRNGNKYRVQVYVDGVRDSTTKSTGQEAAQWALEHEAELRGTKLPDKTFGRGAKKAGRVPPRPGLVSSWRPSRANRGVSTELPAWVG</sequence>
<evidence type="ECO:0000313" key="2">
    <source>
        <dbReference type="EMBL" id="OQP82079.1"/>
    </source>
</evidence>
<dbReference type="Proteomes" id="UP000050343">
    <property type="component" value="Unassembled WGS sequence"/>
</dbReference>
<evidence type="ECO:0000313" key="3">
    <source>
        <dbReference type="Proteomes" id="UP000050343"/>
    </source>
</evidence>
<comment type="caution">
    <text evidence="2">The sequence shown here is derived from an EMBL/GenBank/DDBJ whole genome shotgun (WGS) entry which is preliminary data.</text>
</comment>
<protein>
    <recommendedName>
        <fullName evidence="4">Integrase</fullName>
    </recommendedName>
</protein>
<proteinExistence type="predicted"/>
<accession>A0A1V9HGV9</accession>
<dbReference type="AlphaFoldDB" id="A0A1V9HGV9"/>